<dbReference type="Gene3D" id="3.40.50.11410">
    <property type="match status" value="1"/>
</dbReference>
<proteinExistence type="predicted"/>
<feature type="domain" description="Hydrogen maturase F tetramerization" evidence="5">
    <location>
        <begin position="281"/>
        <end position="397"/>
    </location>
</feature>
<evidence type="ECO:0000256" key="2">
    <source>
        <dbReference type="ARBA" id="ARBA00023134"/>
    </source>
</evidence>
<dbReference type="PANTHER" id="PTHR42714">
    <property type="entry name" value="TRNA MODIFICATION GTPASE GTPBP3"/>
    <property type="match status" value="1"/>
</dbReference>
<dbReference type="AlphaFoldDB" id="A0A9D1N0G4"/>
<evidence type="ECO:0000259" key="5">
    <source>
        <dbReference type="Pfam" id="PF18133"/>
    </source>
</evidence>
<dbReference type="SUPFAM" id="SSF52540">
    <property type="entry name" value="P-loop containing nucleoside triphosphate hydrolases"/>
    <property type="match status" value="1"/>
</dbReference>
<reference evidence="6" key="2">
    <citation type="journal article" date="2021" name="PeerJ">
        <title>Extensive microbial diversity within the chicken gut microbiome revealed by metagenomics and culture.</title>
        <authorList>
            <person name="Gilroy R."/>
            <person name="Ravi A."/>
            <person name="Getino M."/>
            <person name="Pursley I."/>
            <person name="Horton D.L."/>
            <person name="Alikhan N.F."/>
            <person name="Baker D."/>
            <person name="Gharbi K."/>
            <person name="Hall N."/>
            <person name="Watson M."/>
            <person name="Adriaenssens E.M."/>
            <person name="Foster-Nyarko E."/>
            <person name="Jarju S."/>
            <person name="Secka A."/>
            <person name="Antonio M."/>
            <person name="Oren A."/>
            <person name="Chaudhuri R.R."/>
            <person name="La Ragione R."/>
            <person name="Hildebrand F."/>
            <person name="Pallen M.J."/>
        </authorList>
    </citation>
    <scope>NUCLEOTIDE SEQUENCE</scope>
    <source>
        <strain evidence="6">CHK154-7741</strain>
    </source>
</reference>
<dbReference type="GO" id="GO:0030488">
    <property type="term" value="P:tRNA methylation"/>
    <property type="evidence" value="ECO:0007669"/>
    <property type="project" value="TreeGrafter"/>
</dbReference>
<evidence type="ECO:0000313" key="7">
    <source>
        <dbReference type="Proteomes" id="UP000886748"/>
    </source>
</evidence>
<dbReference type="Pfam" id="PF18128">
    <property type="entry name" value="HydF_dimer"/>
    <property type="match status" value="1"/>
</dbReference>
<protein>
    <submittedName>
        <fullName evidence="6">[FeFe] hydrogenase H-cluster maturation GTPase HydF</fullName>
    </submittedName>
</protein>
<dbReference type="GO" id="GO:0005737">
    <property type="term" value="C:cytoplasm"/>
    <property type="evidence" value="ECO:0007669"/>
    <property type="project" value="TreeGrafter"/>
</dbReference>
<dbReference type="InterPro" id="IPR006073">
    <property type="entry name" value="GTP-bd"/>
</dbReference>
<name>A0A9D1N0G4_9CLOT</name>
<dbReference type="GO" id="GO:0002098">
    <property type="term" value="P:tRNA wobble uridine modification"/>
    <property type="evidence" value="ECO:0007669"/>
    <property type="project" value="TreeGrafter"/>
</dbReference>
<dbReference type="InterPro" id="IPR023873">
    <property type="entry name" value="FeFe-hyd_GTPase_HydF"/>
</dbReference>
<dbReference type="InterPro" id="IPR027417">
    <property type="entry name" value="P-loop_NTPase"/>
</dbReference>
<dbReference type="PANTHER" id="PTHR42714:SF6">
    <property type="entry name" value="TRANSLATION INITIATION FACTOR IF-2"/>
    <property type="match status" value="1"/>
</dbReference>
<accession>A0A9D1N0G4</accession>
<gene>
    <name evidence="6" type="primary">hydF</name>
    <name evidence="6" type="ORF">IAD26_06870</name>
</gene>
<dbReference type="Pfam" id="PF01926">
    <property type="entry name" value="MMR_HSR1"/>
    <property type="match status" value="1"/>
</dbReference>
<evidence type="ECO:0000259" key="3">
    <source>
        <dbReference type="Pfam" id="PF01926"/>
    </source>
</evidence>
<keyword evidence="2" id="KW-0342">GTP-binding</keyword>
<dbReference type="CDD" id="cd00880">
    <property type="entry name" value="Era_like"/>
    <property type="match status" value="1"/>
</dbReference>
<keyword evidence="1" id="KW-0547">Nucleotide-binding</keyword>
<dbReference type="Pfam" id="PF18133">
    <property type="entry name" value="HydF_tetramer"/>
    <property type="match status" value="1"/>
</dbReference>
<dbReference type="Gene3D" id="3.40.50.300">
    <property type="entry name" value="P-loop containing nucleotide triphosphate hydrolases"/>
    <property type="match status" value="1"/>
</dbReference>
<dbReference type="EMBL" id="DVOD01000051">
    <property type="protein sequence ID" value="HIU92837.1"/>
    <property type="molecule type" value="Genomic_DNA"/>
</dbReference>
<organism evidence="6 7">
    <name type="scientific">Candidatus Limenecus avicola</name>
    <dbReference type="NCBI Taxonomy" id="2840847"/>
    <lineage>
        <taxon>Bacteria</taxon>
        <taxon>Bacillati</taxon>
        <taxon>Bacillota</taxon>
        <taxon>Clostridia</taxon>
        <taxon>Eubacteriales</taxon>
        <taxon>Clostridiaceae</taxon>
        <taxon>Clostridiaceae incertae sedis</taxon>
        <taxon>Candidatus Limenecus</taxon>
    </lineage>
</organism>
<evidence type="ECO:0000259" key="4">
    <source>
        <dbReference type="Pfam" id="PF18128"/>
    </source>
</evidence>
<evidence type="ECO:0000313" key="6">
    <source>
        <dbReference type="EMBL" id="HIU92837.1"/>
    </source>
</evidence>
<dbReference type="Proteomes" id="UP000886748">
    <property type="component" value="Unassembled WGS sequence"/>
</dbReference>
<dbReference type="GO" id="GO:0005525">
    <property type="term" value="F:GTP binding"/>
    <property type="evidence" value="ECO:0007669"/>
    <property type="project" value="UniProtKB-KW"/>
</dbReference>
<dbReference type="NCBIfam" id="TIGR03918">
    <property type="entry name" value="GTP_HydF"/>
    <property type="match status" value="1"/>
</dbReference>
<dbReference type="Gene3D" id="3.40.50.11420">
    <property type="match status" value="1"/>
</dbReference>
<dbReference type="NCBIfam" id="TIGR00231">
    <property type="entry name" value="small_GTP"/>
    <property type="match status" value="1"/>
</dbReference>
<dbReference type="InterPro" id="IPR005225">
    <property type="entry name" value="Small_GTP-bd"/>
</dbReference>
<feature type="domain" description="Hydrogen maturase F dimerization" evidence="4">
    <location>
        <begin position="179"/>
        <end position="277"/>
    </location>
</feature>
<dbReference type="InterPro" id="IPR040644">
    <property type="entry name" value="HydF_tetramer"/>
</dbReference>
<evidence type="ECO:0000256" key="1">
    <source>
        <dbReference type="ARBA" id="ARBA00022741"/>
    </source>
</evidence>
<comment type="caution">
    <text evidence="6">The sequence shown here is derived from an EMBL/GenBank/DDBJ whole genome shotgun (WGS) entry which is preliminary data.</text>
</comment>
<dbReference type="InterPro" id="IPR041606">
    <property type="entry name" value="HydF_dimer"/>
</dbReference>
<feature type="domain" description="G" evidence="3">
    <location>
        <begin position="11"/>
        <end position="125"/>
    </location>
</feature>
<sequence length="405" mass="45712">MLSTPKANRLHIGIFGKRNAGKSSLLNALVNQEISIVSDIAGTTTDPVEKTMEFLPLGPVVFIDTAGIDDIGDLGEQRIEKTKKIFDRTDIAIIVCDYEGWDNYEKQLYEEFESRNIPVLAIVNKQDITPINADKLDEITKYIKLPLLTSLKNNREVIFRLKEQLINVCPDDFITPPSILGDIVQPKDTVVLVIPVDKEAPKGRIILPQVQVLRDLLDNRCKAFVTQETELKEALDELQNSPKLVITDSQAFKEVAQDVAEEIPLTSFSIVFARMKGDLKEFYKGAKAIDTLNDNDRVLICESCSHHQIEDDIARVKIPRWIKNKTGKNIEFVYHSGHDFPDELEQYKLLIHCGACMTNRKEVLSRIMKCKKANLPITNYGIAIAHCTGILKRAVKPFNILDTVE</sequence>
<reference evidence="6" key="1">
    <citation type="submission" date="2020-10" db="EMBL/GenBank/DDBJ databases">
        <authorList>
            <person name="Gilroy R."/>
        </authorList>
    </citation>
    <scope>NUCLEOTIDE SEQUENCE</scope>
    <source>
        <strain evidence="6">CHK154-7741</strain>
    </source>
</reference>